<evidence type="ECO:0000313" key="1">
    <source>
        <dbReference type="EMBL" id="KAJ1092027.1"/>
    </source>
</evidence>
<dbReference type="AlphaFoldDB" id="A0AAV7LNP9"/>
<evidence type="ECO:0000313" key="2">
    <source>
        <dbReference type="Proteomes" id="UP001066276"/>
    </source>
</evidence>
<organism evidence="1 2">
    <name type="scientific">Pleurodeles waltl</name>
    <name type="common">Iberian ribbed newt</name>
    <dbReference type="NCBI Taxonomy" id="8319"/>
    <lineage>
        <taxon>Eukaryota</taxon>
        <taxon>Metazoa</taxon>
        <taxon>Chordata</taxon>
        <taxon>Craniata</taxon>
        <taxon>Vertebrata</taxon>
        <taxon>Euteleostomi</taxon>
        <taxon>Amphibia</taxon>
        <taxon>Batrachia</taxon>
        <taxon>Caudata</taxon>
        <taxon>Salamandroidea</taxon>
        <taxon>Salamandridae</taxon>
        <taxon>Pleurodelinae</taxon>
        <taxon>Pleurodeles</taxon>
    </lineage>
</organism>
<dbReference type="Proteomes" id="UP001066276">
    <property type="component" value="Chromosome 11"/>
</dbReference>
<dbReference type="EMBL" id="JANPWB010000015">
    <property type="protein sequence ID" value="KAJ1092027.1"/>
    <property type="molecule type" value="Genomic_DNA"/>
</dbReference>
<proteinExistence type="predicted"/>
<accession>A0AAV7LNP9</accession>
<name>A0AAV7LNP9_PLEWA</name>
<keyword evidence="2" id="KW-1185">Reference proteome</keyword>
<gene>
    <name evidence="1" type="ORF">NDU88_005141</name>
</gene>
<sequence>MMYLQLVLPYIPYQKEKEDFLASLDFLDEYLHGVFVVHLIRWRPPCWNGRYSDAKTYKEVSCLRCREDIEEVTEEFMHEVAAGLTTLANFAHPSGKPHKDLSWTSDTVESLVDGSSFFIRKLSVPCQWNFFPIWSLTGDREPLY</sequence>
<comment type="caution">
    <text evidence="1">The sequence shown here is derived from an EMBL/GenBank/DDBJ whole genome shotgun (WGS) entry which is preliminary data.</text>
</comment>
<reference evidence="1" key="1">
    <citation type="journal article" date="2022" name="bioRxiv">
        <title>Sequencing and chromosome-scale assembly of the giantPleurodeles waltlgenome.</title>
        <authorList>
            <person name="Brown T."/>
            <person name="Elewa A."/>
            <person name="Iarovenko S."/>
            <person name="Subramanian E."/>
            <person name="Araus A.J."/>
            <person name="Petzold A."/>
            <person name="Susuki M."/>
            <person name="Suzuki K.-i.T."/>
            <person name="Hayashi T."/>
            <person name="Toyoda A."/>
            <person name="Oliveira C."/>
            <person name="Osipova E."/>
            <person name="Leigh N.D."/>
            <person name="Simon A."/>
            <person name="Yun M.H."/>
        </authorList>
    </citation>
    <scope>NUCLEOTIDE SEQUENCE</scope>
    <source>
        <strain evidence="1">20211129_DDA</strain>
        <tissue evidence="1">Liver</tissue>
    </source>
</reference>
<protein>
    <submittedName>
        <fullName evidence="1">Uncharacterized protein</fullName>
    </submittedName>
</protein>